<name>A0ABZ2M749_9BACT</name>
<dbReference type="EMBL" id="CP089984">
    <property type="protein sequence ID" value="WXB18327.1"/>
    <property type="molecule type" value="Genomic_DNA"/>
</dbReference>
<dbReference type="RefSeq" id="WP_394827962.1">
    <property type="nucleotide sequence ID" value="NZ_CP089984.1"/>
</dbReference>
<evidence type="ECO:0000313" key="2">
    <source>
        <dbReference type="Proteomes" id="UP001370348"/>
    </source>
</evidence>
<gene>
    <name evidence="1" type="ORF">LZC94_13840</name>
</gene>
<keyword evidence="2" id="KW-1185">Reference proteome</keyword>
<sequence length="54" mass="6094">MMTRRPHQSSDRVSPKATWQGCAYRIVRPLEGKNSQIGLQDRAAILFANPEVDP</sequence>
<accession>A0ABZ2M749</accession>
<dbReference type="Proteomes" id="UP001370348">
    <property type="component" value="Chromosome"/>
</dbReference>
<protein>
    <submittedName>
        <fullName evidence="1">Uncharacterized protein</fullName>
    </submittedName>
</protein>
<proteinExistence type="predicted"/>
<organism evidence="1 2">
    <name type="scientific">Pendulispora albinea</name>
    <dbReference type="NCBI Taxonomy" id="2741071"/>
    <lineage>
        <taxon>Bacteria</taxon>
        <taxon>Pseudomonadati</taxon>
        <taxon>Myxococcota</taxon>
        <taxon>Myxococcia</taxon>
        <taxon>Myxococcales</taxon>
        <taxon>Sorangiineae</taxon>
        <taxon>Pendulisporaceae</taxon>
        <taxon>Pendulispora</taxon>
    </lineage>
</organism>
<reference evidence="1 2" key="1">
    <citation type="submission" date="2021-12" db="EMBL/GenBank/DDBJ databases">
        <title>Discovery of the Pendulisporaceae a myxobacterial family with distinct sporulation behavior and unique specialized metabolism.</title>
        <authorList>
            <person name="Garcia R."/>
            <person name="Popoff A."/>
            <person name="Bader C.D."/>
            <person name="Loehr J."/>
            <person name="Walesch S."/>
            <person name="Walt C."/>
            <person name="Boldt J."/>
            <person name="Bunk B."/>
            <person name="Haeckl F.J.F.P.J."/>
            <person name="Gunesch A.P."/>
            <person name="Birkelbach J."/>
            <person name="Nuebel U."/>
            <person name="Pietschmann T."/>
            <person name="Bach T."/>
            <person name="Mueller R."/>
        </authorList>
    </citation>
    <scope>NUCLEOTIDE SEQUENCE [LARGE SCALE GENOMIC DNA]</scope>
    <source>
        <strain evidence="1 2">MSr11954</strain>
    </source>
</reference>
<evidence type="ECO:0000313" key="1">
    <source>
        <dbReference type="EMBL" id="WXB18327.1"/>
    </source>
</evidence>